<dbReference type="PATRIC" id="fig|1698283.3.peg.175"/>
<dbReference type="Pfam" id="PF07969">
    <property type="entry name" value="Amidohydro_3"/>
    <property type="match status" value="1"/>
</dbReference>
<dbReference type="PANTHER" id="PTHR32027:SF0">
    <property type="entry name" value="CYTOSINE DEAMINASE"/>
    <property type="match status" value="1"/>
</dbReference>
<organism evidence="4 5">
    <name type="scientific">candidate division MSBL1 archaeon SCGC-AAA382K21</name>
    <dbReference type="NCBI Taxonomy" id="1698283"/>
    <lineage>
        <taxon>Archaea</taxon>
        <taxon>Methanobacteriati</taxon>
        <taxon>Methanobacteriota</taxon>
        <taxon>candidate division MSBL1</taxon>
    </lineage>
</organism>
<dbReference type="SUPFAM" id="SSF51338">
    <property type="entry name" value="Composite domain of metallo-dependent hydrolases"/>
    <property type="match status" value="1"/>
</dbReference>
<dbReference type="EMBL" id="LHYH01000031">
    <property type="protein sequence ID" value="KXB06661.1"/>
    <property type="molecule type" value="Genomic_DNA"/>
</dbReference>
<evidence type="ECO:0000313" key="5">
    <source>
        <dbReference type="Proteomes" id="UP000070504"/>
    </source>
</evidence>
<proteinExistence type="predicted"/>
<dbReference type="FunFam" id="3.20.20.140:FF:000019">
    <property type="entry name" value="Cytosine deaminase"/>
    <property type="match status" value="1"/>
</dbReference>
<evidence type="ECO:0000256" key="2">
    <source>
        <dbReference type="ARBA" id="ARBA00022801"/>
    </source>
</evidence>
<dbReference type="Proteomes" id="UP000070504">
    <property type="component" value="Unassembled WGS sequence"/>
</dbReference>
<feature type="domain" description="Amidohydrolase 3" evidence="3">
    <location>
        <begin position="38"/>
        <end position="397"/>
    </location>
</feature>
<dbReference type="GO" id="GO:0046872">
    <property type="term" value="F:metal ion binding"/>
    <property type="evidence" value="ECO:0007669"/>
    <property type="project" value="UniProtKB-KW"/>
</dbReference>
<accession>A0A133VJQ8</accession>
<gene>
    <name evidence="4" type="ORF">AKJ54_01200</name>
</gene>
<dbReference type="AlphaFoldDB" id="A0A133VJQ8"/>
<dbReference type="InterPro" id="IPR011059">
    <property type="entry name" value="Metal-dep_hydrolase_composite"/>
</dbReference>
<sequence length="405" mass="44893">MDMIIRDAHIFDDSGLKDIAIGNGEISEIGKIDGDAEKEIDAEGRLISSCYIDPHIHLDKVLIVDDFPPNESGTLQEAIELIWERKRNYTIEEVKERAKEVMEMAISNGTLKMRTNVDVDTIGGLTPLKGVLAAREEIGDRMDLQIVAFPQEGIVRDPGTEELMRDAMENGADLVGGMPHHEKSHEDAEEHVDIAFDIAKEFGVDIDMHVDETDDPNSRTLEIVADKTIEEGYEGRVTAAHTCALAAYPDDYAEKVIEKVKRAEINMVTNPATNLVIQGRDDNQPVRRGITRVKELIEAGINVSFGQDCIKDAFYPFGKADMLEVALITAHAAHLSMPDQIRKVFRMMTENAAKILGAGGEYGLEVGNPADLVIVDAPSAWEAIRLQPNRRWVIRNGELCINPDE</sequence>
<dbReference type="Gene3D" id="3.20.20.140">
    <property type="entry name" value="Metal-dependent hydrolases"/>
    <property type="match status" value="1"/>
</dbReference>
<reference evidence="4 5" key="1">
    <citation type="journal article" date="2016" name="Sci. Rep.">
        <title>Metabolic traits of an uncultured archaeal lineage -MSBL1- from brine pools of the Red Sea.</title>
        <authorList>
            <person name="Mwirichia R."/>
            <person name="Alam I."/>
            <person name="Rashid M."/>
            <person name="Vinu M."/>
            <person name="Ba-Alawi W."/>
            <person name="Anthony Kamau A."/>
            <person name="Kamanda Ngugi D."/>
            <person name="Goker M."/>
            <person name="Klenk H.P."/>
            <person name="Bajic V."/>
            <person name="Stingl U."/>
        </authorList>
    </citation>
    <scope>NUCLEOTIDE SEQUENCE [LARGE SCALE GENOMIC DNA]</scope>
    <source>
        <strain evidence="4">SCGC-AAA382K21</strain>
    </source>
</reference>
<dbReference type="SUPFAM" id="SSF51556">
    <property type="entry name" value="Metallo-dependent hydrolases"/>
    <property type="match status" value="1"/>
</dbReference>
<evidence type="ECO:0000256" key="1">
    <source>
        <dbReference type="ARBA" id="ARBA00022723"/>
    </source>
</evidence>
<comment type="caution">
    <text evidence="4">The sequence shown here is derived from an EMBL/GenBank/DDBJ whole genome shotgun (WGS) entry which is preliminary data.</text>
</comment>
<evidence type="ECO:0000259" key="3">
    <source>
        <dbReference type="Pfam" id="PF07969"/>
    </source>
</evidence>
<keyword evidence="2" id="KW-0378">Hydrolase</keyword>
<keyword evidence="5" id="KW-1185">Reference proteome</keyword>
<dbReference type="PANTHER" id="PTHR32027">
    <property type="entry name" value="CYTOSINE DEAMINASE"/>
    <property type="match status" value="1"/>
</dbReference>
<dbReference type="InterPro" id="IPR052349">
    <property type="entry name" value="Metallo-hydrolase_Enzymes"/>
</dbReference>
<dbReference type="InterPro" id="IPR032466">
    <property type="entry name" value="Metal_Hydrolase"/>
</dbReference>
<protein>
    <recommendedName>
        <fullName evidence="3">Amidohydrolase 3 domain-containing protein</fullName>
    </recommendedName>
</protein>
<name>A0A133VJQ8_9EURY</name>
<dbReference type="GO" id="GO:0016814">
    <property type="term" value="F:hydrolase activity, acting on carbon-nitrogen (but not peptide) bonds, in cyclic amidines"/>
    <property type="evidence" value="ECO:0007669"/>
    <property type="project" value="TreeGrafter"/>
</dbReference>
<dbReference type="Gene3D" id="2.30.40.10">
    <property type="entry name" value="Urease, subunit C, domain 1"/>
    <property type="match status" value="1"/>
</dbReference>
<dbReference type="CDD" id="cd01293">
    <property type="entry name" value="Bact_CD"/>
    <property type="match status" value="1"/>
</dbReference>
<evidence type="ECO:0000313" key="4">
    <source>
        <dbReference type="EMBL" id="KXB06661.1"/>
    </source>
</evidence>
<keyword evidence="1" id="KW-0479">Metal-binding</keyword>
<dbReference type="InterPro" id="IPR013108">
    <property type="entry name" value="Amidohydro_3"/>
</dbReference>